<dbReference type="SUPFAM" id="SSF51735">
    <property type="entry name" value="NAD(P)-binding Rossmann-fold domains"/>
    <property type="match status" value="1"/>
</dbReference>
<dbReference type="EMBL" id="BSSV01000003">
    <property type="protein sequence ID" value="GLX85657.1"/>
    <property type="molecule type" value="Genomic_DNA"/>
</dbReference>
<evidence type="ECO:0000256" key="1">
    <source>
        <dbReference type="ARBA" id="ARBA00006484"/>
    </source>
</evidence>
<gene>
    <name evidence="5" type="ORF">tloyanaT_19090</name>
</gene>
<comment type="caution">
    <text evidence="5">The sequence shown here is derived from an EMBL/GenBank/DDBJ whole genome shotgun (WGS) entry which is preliminary data.</text>
</comment>
<proteinExistence type="inferred from homology"/>
<protein>
    <submittedName>
        <fullName evidence="5">Short chain dehydrogenase</fullName>
    </submittedName>
</protein>
<evidence type="ECO:0000313" key="5">
    <source>
        <dbReference type="EMBL" id="GLX85657.1"/>
    </source>
</evidence>
<evidence type="ECO:0000256" key="4">
    <source>
        <dbReference type="RuleBase" id="RU000363"/>
    </source>
</evidence>
<dbReference type="CDD" id="cd05233">
    <property type="entry name" value="SDR_c"/>
    <property type="match status" value="1"/>
</dbReference>
<dbReference type="PANTHER" id="PTHR43391">
    <property type="entry name" value="RETINOL DEHYDROGENASE-RELATED"/>
    <property type="match status" value="1"/>
</dbReference>
<organism evidence="5 6">
    <name type="scientific">Thalassotalea loyana</name>
    <dbReference type="NCBI Taxonomy" id="280483"/>
    <lineage>
        <taxon>Bacteria</taxon>
        <taxon>Pseudomonadati</taxon>
        <taxon>Pseudomonadota</taxon>
        <taxon>Gammaproteobacteria</taxon>
        <taxon>Alteromonadales</taxon>
        <taxon>Colwelliaceae</taxon>
        <taxon>Thalassotalea</taxon>
    </lineage>
</organism>
<dbReference type="Gene3D" id="3.40.50.720">
    <property type="entry name" value="NAD(P)-binding Rossmann-like Domain"/>
    <property type="match status" value="1"/>
</dbReference>
<dbReference type="PANTHER" id="PTHR43391:SF14">
    <property type="entry name" value="DEHYDROGENASE_REDUCTASE SDR FAMILY PROTEIN 7-LIKE"/>
    <property type="match status" value="1"/>
</dbReference>
<dbReference type="RefSeq" id="WP_284297966.1">
    <property type="nucleotide sequence ID" value="NZ_BSSV01000003.1"/>
</dbReference>
<evidence type="ECO:0000256" key="3">
    <source>
        <dbReference type="ARBA" id="ARBA00023002"/>
    </source>
</evidence>
<keyword evidence="6" id="KW-1185">Reference proteome</keyword>
<keyword evidence="3" id="KW-0560">Oxidoreductase</keyword>
<evidence type="ECO:0000313" key="6">
    <source>
        <dbReference type="Proteomes" id="UP001157134"/>
    </source>
</evidence>
<comment type="similarity">
    <text evidence="1 4">Belongs to the short-chain dehydrogenases/reductases (SDR) family.</text>
</comment>
<sequence>MTRVLITGGATGFGKALALCWAKHYQKANKKLSICIADIHEERALETMADLKALGANVLFSVCDITDINQIRATQVLVDEHWQGIDVVINNAGVATGGSLKSETIEQWQWVFNINLFGMVQVSQVFVDSFRSQGHGYFINIASQAGVTPVPLMGSYNAVKAAVVSFSETMKLELASDNIDVSVVCPSFFKTHLNESMRTNEPVMKESVNRLFAKADMSADQVAESVYQQSKARPFLMLTHKQGRTAYFMKKFLPLNIYINRVIAATNKMVVRAKQASQKTE</sequence>
<name>A0ABQ6HDJ9_9GAMM</name>
<keyword evidence="2" id="KW-0521">NADP</keyword>
<dbReference type="Proteomes" id="UP001157134">
    <property type="component" value="Unassembled WGS sequence"/>
</dbReference>
<dbReference type="Pfam" id="PF00106">
    <property type="entry name" value="adh_short"/>
    <property type="match status" value="1"/>
</dbReference>
<dbReference type="PRINTS" id="PR00080">
    <property type="entry name" value="SDRFAMILY"/>
</dbReference>
<dbReference type="InterPro" id="IPR002347">
    <property type="entry name" value="SDR_fam"/>
</dbReference>
<dbReference type="NCBIfam" id="NF004196">
    <property type="entry name" value="PRK05650.1"/>
    <property type="match status" value="1"/>
</dbReference>
<evidence type="ECO:0000256" key="2">
    <source>
        <dbReference type="ARBA" id="ARBA00022857"/>
    </source>
</evidence>
<reference evidence="5 6" key="1">
    <citation type="submission" date="2023-03" db="EMBL/GenBank/DDBJ databases">
        <title>Thalassotalea loyana LMG 22536T draft genome sequence.</title>
        <authorList>
            <person name="Sawabe T."/>
        </authorList>
    </citation>
    <scope>NUCLEOTIDE SEQUENCE [LARGE SCALE GENOMIC DNA]</scope>
    <source>
        <strain evidence="5 6">LMG 22536</strain>
    </source>
</reference>
<dbReference type="InterPro" id="IPR036291">
    <property type="entry name" value="NAD(P)-bd_dom_sf"/>
</dbReference>
<dbReference type="PRINTS" id="PR00081">
    <property type="entry name" value="GDHRDH"/>
</dbReference>
<accession>A0ABQ6HDJ9</accession>